<protein>
    <submittedName>
        <fullName evidence="4">MCE family protein</fullName>
    </submittedName>
</protein>
<gene>
    <name evidence="4" type="ORF">ACFSYJ_40180</name>
</gene>
<evidence type="ECO:0000259" key="3">
    <source>
        <dbReference type="Pfam" id="PF11887"/>
    </source>
</evidence>
<dbReference type="InterPro" id="IPR052336">
    <property type="entry name" value="MlaD_Phospholipid_Transporter"/>
</dbReference>
<feature type="region of interest" description="Disordered" evidence="1">
    <location>
        <begin position="347"/>
        <end position="383"/>
    </location>
</feature>
<evidence type="ECO:0000313" key="5">
    <source>
        <dbReference type="Proteomes" id="UP001597419"/>
    </source>
</evidence>
<reference evidence="5" key="1">
    <citation type="journal article" date="2019" name="Int. J. Syst. Evol. Microbiol.">
        <title>The Global Catalogue of Microorganisms (GCM) 10K type strain sequencing project: providing services to taxonomists for standard genome sequencing and annotation.</title>
        <authorList>
            <consortium name="The Broad Institute Genomics Platform"/>
            <consortium name="The Broad Institute Genome Sequencing Center for Infectious Disease"/>
            <person name="Wu L."/>
            <person name="Ma J."/>
        </authorList>
    </citation>
    <scope>NUCLEOTIDE SEQUENCE [LARGE SCALE GENOMIC DNA]</scope>
    <source>
        <strain evidence="5">CGMCC 4.7643</strain>
    </source>
</reference>
<dbReference type="InterPro" id="IPR005693">
    <property type="entry name" value="Mce"/>
</dbReference>
<dbReference type="Pfam" id="PF02470">
    <property type="entry name" value="MlaD"/>
    <property type="match status" value="1"/>
</dbReference>
<dbReference type="PANTHER" id="PTHR33371:SF19">
    <property type="entry name" value="MCE-FAMILY PROTEIN MCE4A"/>
    <property type="match status" value="1"/>
</dbReference>
<feature type="domain" description="Mce/MlaD" evidence="2">
    <location>
        <begin position="35"/>
        <end position="111"/>
    </location>
</feature>
<evidence type="ECO:0000259" key="2">
    <source>
        <dbReference type="Pfam" id="PF02470"/>
    </source>
</evidence>
<sequence length="428" mass="45585">MRKLRYHLLGVAFLVTIACFLTLTIAFYRKAFTATSPITVRTSHIGNQMRTGADVKLRDVVVGTVSGVRSTGEYAEISLALQPGQLDHIPANVVVRLLPKSLFGERYVSLEVPGPPSAEPLAPGAVLGQDRSQDAIETEKVLDDLLPVLQAVQPEKLLATLHAVSSALDGRGKSLGETIGLLDGYLRRILPSLPDLTSIIADTPAVTATYDRAGPRLLDALTDLTTTSQTLFQERGKLQNLFTVATTATVDVEQFLNANKDNLIHLVASSRPAAEVLAKYAPEYPCLFGQLADIVPRADAFYGKGTDHPGIAKFTMEITASRGQYRPGVDTPRYDDKRGPRCYDLTKTGKFPPQYPADGPFADGATKPPGRKPGGGGAPAGEVANSGAEKELLGGLLAPRLAVAPRDVPGWAGLLVGPLYRGAEVTVS</sequence>
<keyword evidence="5" id="KW-1185">Reference proteome</keyword>
<dbReference type="EMBL" id="JBHUKU010000028">
    <property type="protein sequence ID" value="MFD2464892.1"/>
    <property type="molecule type" value="Genomic_DNA"/>
</dbReference>
<dbReference type="InterPro" id="IPR003399">
    <property type="entry name" value="Mce/MlaD"/>
</dbReference>
<proteinExistence type="predicted"/>
<evidence type="ECO:0000256" key="1">
    <source>
        <dbReference type="SAM" id="MobiDB-lite"/>
    </source>
</evidence>
<dbReference type="InterPro" id="IPR024516">
    <property type="entry name" value="Mce_C"/>
</dbReference>
<organism evidence="4 5">
    <name type="scientific">Amycolatopsis samaneae</name>
    <dbReference type="NCBI Taxonomy" id="664691"/>
    <lineage>
        <taxon>Bacteria</taxon>
        <taxon>Bacillati</taxon>
        <taxon>Actinomycetota</taxon>
        <taxon>Actinomycetes</taxon>
        <taxon>Pseudonocardiales</taxon>
        <taxon>Pseudonocardiaceae</taxon>
        <taxon>Amycolatopsis</taxon>
    </lineage>
</organism>
<dbReference type="NCBIfam" id="TIGR00996">
    <property type="entry name" value="Mtu_fam_mce"/>
    <property type="match status" value="1"/>
</dbReference>
<dbReference type="Proteomes" id="UP001597419">
    <property type="component" value="Unassembled WGS sequence"/>
</dbReference>
<dbReference type="PANTHER" id="PTHR33371">
    <property type="entry name" value="INTERMEMBRANE PHOSPHOLIPID TRANSPORT SYSTEM BINDING PROTEIN MLAD-RELATED"/>
    <property type="match status" value="1"/>
</dbReference>
<dbReference type="RefSeq" id="WP_345399559.1">
    <property type="nucleotide sequence ID" value="NZ_BAABHG010000010.1"/>
</dbReference>
<feature type="domain" description="Mammalian cell entry C-terminal" evidence="3">
    <location>
        <begin position="117"/>
        <end position="340"/>
    </location>
</feature>
<accession>A0ABW5GVH0</accession>
<evidence type="ECO:0000313" key="4">
    <source>
        <dbReference type="EMBL" id="MFD2464892.1"/>
    </source>
</evidence>
<dbReference type="PROSITE" id="PS51257">
    <property type="entry name" value="PROKAR_LIPOPROTEIN"/>
    <property type="match status" value="1"/>
</dbReference>
<name>A0ABW5GVH0_9PSEU</name>
<dbReference type="Pfam" id="PF11887">
    <property type="entry name" value="Mce4_CUP1"/>
    <property type="match status" value="1"/>
</dbReference>
<comment type="caution">
    <text evidence="4">The sequence shown here is derived from an EMBL/GenBank/DDBJ whole genome shotgun (WGS) entry which is preliminary data.</text>
</comment>